<evidence type="ECO:0000256" key="6">
    <source>
        <dbReference type="SAM" id="Phobius"/>
    </source>
</evidence>
<gene>
    <name evidence="7" type="ORF">BgAZ_102390</name>
</gene>
<comment type="subcellular location">
    <subcellularLocation>
        <location evidence="1">Membrane</location>
        <topology evidence="1">Multi-pass membrane protein</topology>
    </subcellularLocation>
</comment>
<comment type="caution">
    <text evidence="7">The sequence shown here is derived from an EMBL/GenBank/DDBJ whole genome shotgun (WGS) entry which is preliminary data.</text>
</comment>
<dbReference type="GO" id="GO:0005802">
    <property type="term" value="C:trans-Golgi network"/>
    <property type="evidence" value="ECO:0007669"/>
    <property type="project" value="TreeGrafter"/>
</dbReference>
<name>A0AAD8PFH0_BABGI</name>
<keyword evidence="4 6" id="KW-1133">Transmembrane helix</keyword>
<keyword evidence="8" id="KW-1185">Reference proteome</keyword>
<dbReference type="AlphaFoldDB" id="A0AAD8PFH0"/>
<dbReference type="GO" id="GO:0016020">
    <property type="term" value="C:membrane"/>
    <property type="evidence" value="ECO:0007669"/>
    <property type="project" value="UniProtKB-SubCell"/>
</dbReference>
<evidence type="ECO:0000256" key="1">
    <source>
        <dbReference type="ARBA" id="ARBA00004141"/>
    </source>
</evidence>
<dbReference type="PANTHER" id="PTHR21236:SF1">
    <property type="entry name" value="PROTEIN YIPF6"/>
    <property type="match status" value="1"/>
</dbReference>
<evidence type="ECO:0000256" key="3">
    <source>
        <dbReference type="ARBA" id="ARBA00022692"/>
    </source>
</evidence>
<dbReference type="InterPro" id="IPR045231">
    <property type="entry name" value="Yip1/4-like"/>
</dbReference>
<comment type="similarity">
    <text evidence="2">Belongs to the YIP1 family.</text>
</comment>
<evidence type="ECO:0000256" key="4">
    <source>
        <dbReference type="ARBA" id="ARBA00022989"/>
    </source>
</evidence>
<protein>
    <recommendedName>
        <fullName evidence="9">Protein YIPF</fullName>
    </recommendedName>
</protein>
<organism evidence="7 8">
    <name type="scientific">Babesia gibsoni</name>
    <dbReference type="NCBI Taxonomy" id="33632"/>
    <lineage>
        <taxon>Eukaryota</taxon>
        <taxon>Sar</taxon>
        <taxon>Alveolata</taxon>
        <taxon>Apicomplexa</taxon>
        <taxon>Aconoidasida</taxon>
        <taxon>Piroplasmida</taxon>
        <taxon>Babesiidae</taxon>
        <taxon>Babesia</taxon>
    </lineage>
</organism>
<keyword evidence="3 6" id="KW-0812">Transmembrane</keyword>
<feature type="transmembrane region" description="Helical" evidence="6">
    <location>
        <begin position="74"/>
        <end position="96"/>
    </location>
</feature>
<evidence type="ECO:0000256" key="2">
    <source>
        <dbReference type="ARBA" id="ARBA00010596"/>
    </source>
</evidence>
<proteinExistence type="inferred from homology"/>
<feature type="transmembrane region" description="Helical" evidence="6">
    <location>
        <begin position="44"/>
        <end position="62"/>
    </location>
</feature>
<reference evidence="7" key="1">
    <citation type="submission" date="2023-08" db="EMBL/GenBank/DDBJ databases">
        <title>Draft sequence of the Babesia gibsoni genome.</title>
        <authorList>
            <person name="Yamagishi J.Y."/>
            <person name="Xuan X.X."/>
        </authorList>
    </citation>
    <scope>NUCLEOTIDE SEQUENCE</scope>
    <source>
        <strain evidence="7">Azabu</strain>
    </source>
</reference>
<dbReference type="Proteomes" id="UP001230268">
    <property type="component" value="Unassembled WGS sequence"/>
</dbReference>
<dbReference type="EMBL" id="JAVEPI010000001">
    <property type="protein sequence ID" value="KAK1444333.1"/>
    <property type="molecule type" value="Genomic_DNA"/>
</dbReference>
<dbReference type="GO" id="GO:0006888">
    <property type="term" value="P:endoplasmic reticulum to Golgi vesicle-mediated transport"/>
    <property type="evidence" value="ECO:0007669"/>
    <property type="project" value="InterPro"/>
</dbReference>
<keyword evidence="5 6" id="KW-0472">Membrane</keyword>
<evidence type="ECO:0008006" key="9">
    <source>
        <dbReference type="Google" id="ProtNLM"/>
    </source>
</evidence>
<evidence type="ECO:0000313" key="7">
    <source>
        <dbReference type="EMBL" id="KAK1444333.1"/>
    </source>
</evidence>
<feature type="transmembrane region" description="Helical" evidence="6">
    <location>
        <begin position="159"/>
        <end position="180"/>
    </location>
</feature>
<sequence length="182" mass="20827">MFSSDSQESVTPRLRKDVTKIGEKLLYILTRECYVHRGEKLVKWDFFGPFFISLFLPLVVYFPGSQRDSNAENLAFSLFFTFIWCMAFLCSLNACLIGTYMDYMPFMSIVLYELLPICVASVIGKILPFSLKAVVVISAVCYSLMLSKRTLEGHLIKGKWILVYKPIMFMYSVIGGLVLFNT</sequence>
<dbReference type="PANTHER" id="PTHR21236">
    <property type="entry name" value="GOLGI MEMBRANE PROTEIN YIP1"/>
    <property type="match status" value="1"/>
</dbReference>
<evidence type="ECO:0000313" key="8">
    <source>
        <dbReference type="Proteomes" id="UP001230268"/>
    </source>
</evidence>
<evidence type="ECO:0000256" key="5">
    <source>
        <dbReference type="ARBA" id="ARBA00023136"/>
    </source>
</evidence>
<accession>A0AAD8PFH0</accession>